<evidence type="ECO:0000256" key="3">
    <source>
        <dbReference type="ARBA" id="ARBA00022604"/>
    </source>
</evidence>
<dbReference type="GO" id="GO:0006325">
    <property type="term" value="P:chromatin organization"/>
    <property type="evidence" value="ECO:0007669"/>
    <property type="project" value="UniProtKB-KW"/>
</dbReference>
<evidence type="ECO:0000256" key="9">
    <source>
        <dbReference type="ARBA" id="ARBA00023163"/>
    </source>
</evidence>
<feature type="binding site" evidence="12">
    <location>
        <position position="264"/>
    </location>
    <ligand>
        <name>Zn(2+)</name>
        <dbReference type="ChEBI" id="CHEBI:29105"/>
        <label>2</label>
    </ligand>
</feature>
<dbReference type="GeneID" id="75917480"/>
<keyword evidence="10 14" id="KW-0539">Nucleus</keyword>
<dbReference type="GO" id="GO:0008270">
    <property type="term" value="F:zinc ion binding"/>
    <property type="evidence" value="ECO:0007669"/>
    <property type="project" value="UniProtKB-KW"/>
</dbReference>
<comment type="subunit">
    <text evidence="14">Component of an histone acetyltransferase complex. Interacts with H3K4me3 and to a lesser extent with H3K4me2.</text>
</comment>
<keyword evidence="3" id="KW-0341">Growth regulation</keyword>
<comment type="subcellular location">
    <subcellularLocation>
        <location evidence="1 14">Nucleus</location>
    </subcellularLocation>
</comment>
<comment type="similarity">
    <text evidence="2 14">Belongs to the ING family.</text>
</comment>
<evidence type="ECO:0000256" key="7">
    <source>
        <dbReference type="ARBA" id="ARBA00022853"/>
    </source>
</evidence>
<dbReference type="SMART" id="SM00249">
    <property type="entry name" value="PHD"/>
    <property type="match status" value="1"/>
</dbReference>
<evidence type="ECO:0000256" key="15">
    <source>
        <dbReference type="SAM" id="MobiDB-lite"/>
    </source>
</evidence>
<dbReference type="InterPro" id="IPR019786">
    <property type="entry name" value="Zinc_finger_PHD-type_CS"/>
</dbReference>
<evidence type="ECO:0000256" key="11">
    <source>
        <dbReference type="PIRSR" id="PIRSR628651-50"/>
    </source>
</evidence>
<dbReference type="AlphaFoldDB" id="A0AAD5HAQ5"/>
<feature type="site" description="Histone H3K4me3 binding" evidence="11">
    <location>
        <position position="234"/>
    </location>
</feature>
<dbReference type="InterPro" id="IPR019787">
    <property type="entry name" value="Znf_PHD-finger"/>
</dbReference>
<evidence type="ECO:0000256" key="12">
    <source>
        <dbReference type="PIRSR" id="PIRSR628651-51"/>
    </source>
</evidence>
<feature type="binding site" evidence="12">
    <location>
        <position position="242"/>
    </location>
    <ligand>
        <name>Zn(2+)</name>
        <dbReference type="ChEBI" id="CHEBI:29105"/>
        <label>2</label>
    </ligand>
</feature>
<reference evidence="17" key="2">
    <citation type="journal article" date="2022" name="Proc. Natl. Acad. Sci. U.S.A.">
        <title>Diploid-dominant life cycles characterize the early evolution of Fungi.</title>
        <authorList>
            <person name="Amses K.R."/>
            <person name="Simmons D.R."/>
            <person name="Longcore J.E."/>
            <person name="Mondo S.J."/>
            <person name="Seto K."/>
            <person name="Jeronimo G.H."/>
            <person name="Bonds A.E."/>
            <person name="Quandt C.A."/>
            <person name="Davis W.J."/>
            <person name="Chang Y."/>
            <person name="Federici B.A."/>
            <person name="Kuo A."/>
            <person name="LaButti K."/>
            <person name="Pangilinan J."/>
            <person name="Andreopoulos W."/>
            <person name="Tritt A."/>
            <person name="Riley R."/>
            <person name="Hundley H."/>
            <person name="Johnson J."/>
            <person name="Lipzen A."/>
            <person name="Barry K."/>
            <person name="Lang B.F."/>
            <person name="Cuomo C.A."/>
            <person name="Buchler N.E."/>
            <person name="Grigoriev I.V."/>
            <person name="Spatafora J.W."/>
            <person name="Stajich J.E."/>
            <person name="James T.Y."/>
        </authorList>
    </citation>
    <scope>NUCLEOTIDE SEQUENCE</scope>
    <source>
        <strain evidence="17">AG</strain>
    </source>
</reference>
<feature type="region of interest" description="Disordered" evidence="15">
    <location>
        <begin position="120"/>
        <end position="218"/>
    </location>
</feature>
<keyword evidence="5 13" id="KW-0863">Zinc-finger</keyword>
<keyword evidence="7 14" id="KW-0156">Chromatin regulator</keyword>
<reference evidence="17" key="1">
    <citation type="submission" date="2021-06" db="EMBL/GenBank/DDBJ databases">
        <authorList>
            <consortium name="DOE Joint Genome Institute"/>
            <person name="Mondo S.J."/>
            <person name="Amses K.R."/>
            <person name="Simmons D.R."/>
            <person name="Longcore J.E."/>
            <person name="Seto K."/>
            <person name="Alves G.H."/>
            <person name="Bonds A.E."/>
            <person name="Quandt C.A."/>
            <person name="Davis W.J."/>
            <person name="Chang Y."/>
            <person name="Letcher P.M."/>
            <person name="Powell M.J."/>
            <person name="Kuo A."/>
            <person name="Labutti K."/>
            <person name="Pangilinan J."/>
            <person name="Andreopoulos W."/>
            <person name="Tritt A."/>
            <person name="Riley R."/>
            <person name="Hundley H."/>
            <person name="Johnson J."/>
            <person name="Lipzen A."/>
            <person name="Barry K."/>
            <person name="Berbee M.L."/>
            <person name="Buchler N.E."/>
            <person name="Grigoriev I.V."/>
            <person name="Spatafora J.W."/>
            <person name="Stajich J.E."/>
            <person name="James T.Y."/>
        </authorList>
    </citation>
    <scope>NUCLEOTIDE SEQUENCE</scope>
    <source>
        <strain evidence="17">AG</strain>
    </source>
</reference>
<keyword evidence="4 12" id="KW-0479">Metal-binding</keyword>
<dbReference type="RefSeq" id="XP_051440750.1">
    <property type="nucleotide sequence ID" value="XM_051592137.1"/>
</dbReference>
<dbReference type="Proteomes" id="UP001206595">
    <property type="component" value="Unassembled WGS sequence"/>
</dbReference>
<organism evidence="17 18">
    <name type="scientific">Umbelopsis ramanniana AG</name>
    <dbReference type="NCBI Taxonomy" id="1314678"/>
    <lineage>
        <taxon>Eukaryota</taxon>
        <taxon>Fungi</taxon>
        <taxon>Fungi incertae sedis</taxon>
        <taxon>Mucoromycota</taxon>
        <taxon>Mucoromycotina</taxon>
        <taxon>Umbelopsidomycetes</taxon>
        <taxon>Umbelopsidales</taxon>
        <taxon>Umbelopsidaceae</taxon>
        <taxon>Umbelopsis</taxon>
    </lineage>
</organism>
<comment type="domain">
    <text evidence="14">The PHD-type zinc finger mediates the binding to H3K4me3.</text>
</comment>
<evidence type="ECO:0000256" key="6">
    <source>
        <dbReference type="ARBA" id="ARBA00022833"/>
    </source>
</evidence>
<dbReference type="SMART" id="SM01408">
    <property type="entry name" value="ING"/>
    <property type="match status" value="1"/>
</dbReference>
<dbReference type="PANTHER" id="PTHR10333:SF103">
    <property type="entry name" value="INHIBITOR OF GROWTH PROTEIN 3"/>
    <property type="match status" value="1"/>
</dbReference>
<protein>
    <recommendedName>
        <fullName evidence="14">Chromatin modification-related protein</fullName>
    </recommendedName>
</protein>
<evidence type="ECO:0000313" key="17">
    <source>
        <dbReference type="EMBL" id="KAI8575746.1"/>
    </source>
</evidence>
<dbReference type="PROSITE" id="PS01359">
    <property type="entry name" value="ZF_PHD_1"/>
    <property type="match status" value="1"/>
</dbReference>
<name>A0AAD5HAQ5_UMBRA</name>
<evidence type="ECO:0000259" key="16">
    <source>
        <dbReference type="PROSITE" id="PS50016"/>
    </source>
</evidence>
<dbReference type="Pfam" id="PF12998">
    <property type="entry name" value="ING"/>
    <property type="match status" value="1"/>
</dbReference>
<dbReference type="SUPFAM" id="SSF57903">
    <property type="entry name" value="FYVE/PHD zinc finger"/>
    <property type="match status" value="1"/>
</dbReference>
<evidence type="ECO:0000256" key="1">
    <source>
        <dbReference type="ARBA" id="ARBA00004123"/>
    </source>
</evidence>
<evidence type="ECO:0000313" key="18">
    <source>
        <dbReference type="Proteomes" id="UP001206595"/>
    </source>
</evidence>
<comment type="function">
    <text evidence="14">Component of an histone acetyltransferase complex.</text>
</comment>
<dbReference type="PANTHER" id="PTHR10333">
    <property type="entry name" value="INHIBITOR OF GROWTH PROTEIN"/>
    <property type="match status" value="1"/>
</dbReference>
<evidence type="ECO:0000256" key="4">
    <source>
        <dbReference type="ARBA" id="ARBA00022723"/>
    </source>
</evidence>
<keyword evidence="18" id="KW-1185">Reference proteome</keyword>
<feature type="binding site" evidence="12">
    <location>
        <position position="226"/>
    </location>
    <ligand>
        <name>Zn(2+)</name>
        <dbReference type="ChEBI" id="CHEBI:29105"/>
        <label>1</label>
    </ligand>
</feature>
<dbReference type="InterPro" id="IPR013083">
    <property type="entry name" value="Znf_RING/FYVE/PHD"/>
</dbReference>
<comment type="caution">
    <text evidence="17">The sequence shown here is derived from an EMBL/GenBank/DDBJ whole genome shotgun (WGS) entry which is preliminary data.</text>
</comment>
<feature type="compositionally biased region" description="Polar residues" evidence="15">
    <location>
        <begin position="136"/>
        <end position="154"/>
    </location>
</feature>
<evidence type="ECO:0000256" key="8">
    <source>
        <dbReference type="ARBA" id="ARBA00023015"/>
    </source>
</evidence>
<dbReference type="InterPro" id="IPR024610">
    <property type="entry name" value="ING_N_histone-binding"/>
</dbReference>
<dbReference type="EMBL" id="MU620971">
    <property type="protein sequence ID" value="KAI8575746.1"/>
    <property type="molecule type" value="Genomic_DNA"/>
</dbReference>
<keyword evidence="6 12" id="KW-0862">Zinc</keyword>
<dbReference type="Gene3D" id="3.30.40.10">
    <property type="entry name" value="Zinc/RING finger domain, C3HC4 (zinc finger)"/>
    <property type="match status" value="1"/>
</dbReference>
<dbReference type="InterPro" id="IPR011011">
    <property type="entry name" value="Znf_FYVE_PHD"/>
</dbReference>
<feature type="site" description="Histone H3K4me3 binding" evidence="11">
    <location>
        <position position="238"/>
    </location>
</feature>
<feature type="compositionally biased region" description="Basic and acidic residues" evidence="15">
    <location>
        <begin position="120"/>
        <end position="135"/>
    </location>
</feature>
<evidence type="ECO:0000256" key="13">
    <source>
        <dbReference type="PROSITE-ProRule" id="PRU00146"/>
    </source>
</evidence>
<feature type="site" description="Histone H3K4me3 binding" evidence="11">
    <location>
        <position position="246"/>
    </location>
</feature>
<feature type="site" description="Histone H3K4me3 binding" evidence="11">
    <location>
        <position position="223"/>
    </location>
</feature>
<feature type="binding site" evidence="12">
    <location>
        <position position="224"/>
    </location>
    <ligand>
        <name>Zn(2+)</name>
        <dbReference type="ChEBI" id="CHEBI:29105"/>
        <label>1</label>
    </ligand>
</feature>
<dbReference type="CDD" id="cd15505">
    <property type="entry name" value="PHD_ING"/>
    <property type="match status" value="1"/>
</dbReference>
<evidence type="ECO:0000256" key="5">
    <source>
        <dbReference type="ARBA" id="ARBA00022771"/>
    </source>
</evidence>
<dbReference type="CDD" id="cd16858">
    <property type="entry name" value="ING_ING3_Yng2p"/>
    <property type="match status" value="1"/>
</dbReference>
<evidence type="ECO:0000256" key="10">
    <source>
        <dbReference type="ARBA" id="ARBA00023242"/>
    </source>
</evidence>
<evidence type="ECO:0000256" key="2">
    <source>
        <dbReference type="ARBA" id="ARBA00010210"/>
    </source>
</evidence>
<feature type="binding site" evidence="12">
    <location>
        <position position="248"/>
    </location>
    <ligand>
        <name>Zn(2+)</name>
        <dbReference type="ChEBI" id="CHEBI:29105"/>
        <label>1</label>
    </ligand>
</feature>
<feature type="binding site" evidence="12">
    <location>
        <position position="251"/>
    </location>
    <ligand>
        <name>Zn(2+)</name>
        <dbReference type="ChEBI" id="CHEBI:29105"/>
        <label>1</label>
    </ligand>
</feature>
<feature type="binding site" evidence="12">
    <location>
        <position position="267"/>
    </location>
    <ligand>
        <name>Zn(2+)</name>
        <dbReference type="ChEBI" id="CHEBI:29105"/>
        <label>2</label>
    </ligand>
</feature>
<dbReference type="GO" id="GO:0005634">
    <property type="term" value="C:nucleus"/>
    <property type="evidence" value="ECO:0007669"/>
    <property type="project" value="UniProtKB-SubCell"/>
</dbReference>
<feature type="compositionally biased region" description="Polar residues" evidence="15">
    <location>
        <begin position="175"/>
        <end position="187"/>
    </location>
</feature>
<evidence type="ECO:0000256" key="14">
    <source>
        <dbReference type="RuleBase" id="RU361213"/>
    </source>
</evidence>
<accession>A0AAD5HAQ5</accession>
<sequence length="284" mass="33022">MEGLDIRHDSNLYLQEYISTLENLPSEIQYHWAEIQKRNEQLEELERHIHSRDNNLSKIHRQVMNSTETKADALKNEPIIIRKIKRDYDRIQVLADEKVQIAEQALKLLDRHLRRLDNDLDKVHDDNRNESRNESRSPQSMMPTRQASPINTTLKLPLAEMIGEGSQRKRRRANSHISSGRSTPSIRTRSRETTPSRGPRRQHAPPRHGNDSDSQGESDEPLYCICQQVSYGAMVACDGENCPHEWFHYDCVGLTAPPKGAWYCEHCLAEMQEKKVKKLKRKKD</sequence>
<keyword evidence="9" id="KW-0804">Transcription</keyword>
<dbReference type="InterPro" id="IPR028651">
    <property type="entry name" value="ING_fam"/>
</dbReference>
<feature type="binding site" evidence="12">
    <location>
        <position position="237"/>
    </location>
    <ligand>
        <name>Zn(2+)</name>
        <dbReference type="ChEBI" id="CHEBI:29105"/>
        <label>2</label>
    </ligand>
</feature>
<feature type="domain" description="PHD-type" evidence="16">
    <location>
        <begin position="221"/>
        <end position="270"/>
    </location>
</feature>
<dbReference type="PROSITE" id="PS50016">
    <property type="entry name" value="ZF_PHD_2"/>
    <property type="match status" value="1"/>
</dbReference>
<dbReference type="InterPro" id="IPR001965">
    <property type="entry name" value="Znf_PHD"/>
</dbReference>
<proteinExistence type="inferred from homology"/>
<gene>
    <name evidence="17" type="ORF">K450DRAFT_260275</name>
</gene>
<keyword evidence="8" id="KW-0805">Transcription regulation</keyword>
<dbReference type="Gene3D" id="6.10.140.1740">
    <property type="match status" value="1"/>
</dbReference>